<dbReference type="InterPro" id="IPR004443">
    <property type="entry name" value="YjeF_N_dom"/>
</dbReference>
<comment type="similarity">
    <text evidence="17">Belongs to the NnrD/CARKD family.</text>
</comment>
<evidence type="ECO:0000256" key="11">
    <source>
        <dbReference type="ARBA" id="ARBA00023235"/>
    </source>
</evidence>
<keyword evidence="8 17" id="KW-0521">NADP</keyword>
<evidence type="ECO:0000256" key="2">
    <source>
        <dbReference type="ARBA" id="ARBA00000909"/>
    </source>
</evidence>
<keyword evidence="7 17" id="KW-0067">ATP-binding</keyword>
<feature type="domain" description="YjeF C-terminal" evidence="19">
    <location>
        <begin position="204"/>
        <end position="469"/>
    </location>
</feature>
<dbReference type="PROSITE" id="PS51383">
    <property type="entry name" value="YJEF_C_3"/>
    <property type="match status" value="1"/>
</dbReference>
<dbReference type="Gene3D" id="3.40.1190.20">
    <property type="match status" value="1"/>
</dbReference>
<feature type="domain" description="YjeF N-terminal" evidence="20">
    <location>
        <begin position="1"/>
        <end position="198"/>
    </location>
</feature>
<dbReference type="InterPro" id="IPR017953">
    <property type="entry name" value="Carbohydrate_kinase_pred_CS"/>
</dbReference>
<keyword evidence="22" id="KW-1185">Reference proteome</keyword>
<protein>
    <recommendedName>
        <fullName evidence="17">ADP-dependent (S)-NAD(P)H-hydrate dehydratase</fullName>
        <ecNumber evidence="17">4.2.1.136</ecNumber>
    </recommendedName>
    <alternativeName>
        <fullName evidence="17">ADP-dependent NAD(P)HX dehydratase</fullName>
    </alternativeName>
</protein>
<evidence type="ECO:0000256" key="8">
    <source>
        <dbReference type="ARBA" id="ARBA00022857"/>
    </source>
</evidence>
<name>A0A918TQT3_9BACT</name>
<comment type="similarity">
    <text evidence="3 18">In the N-terminal section; belongs to the NnrE/AIBP family.</text>
</comment>
<comment type="caution">
    <text evidence="21">The sequence shown here is derived from an EMBL/GenBank/DDBJ whole genome shotgun (WGS) entry which is preliminary data.</text>
</comment>
<keyword evidence="5 18" id="KW-0479">Metal-binding</keyword>
<keyword evidence="9 18" id="KW-0630">Potassium</keyword>
<comment type="function">
    <text evidence="14 18">Bifunctional enzyme that catalyzes the epimerization of the S- and R-forms of NAD(P)HX and the dehydration of the S-form of NAD(P)HX at the expense of ADP, which is converted to AMP. This allows the repair of both epimers of NAD(P)HX, a damaged form of NAD(P)H that is a result of enzymatic or heat-dependent hydration.</text>
</comment>
<evidence type="ECO:0000256" key="17">
    <source>
        <dbReference type="HAMAP-Rule" id="MF_01965"/>
    </source>
</evidence>
<dbReference type="PIRSF" id="PIRSF017184">
    <property type="entry name" value="Nnr"/>
    <property type="match status" value="1"/>
</dbReference>
<evidence type="ECO:0000256" key="10">
    <source>
        <dbReference type="ARBA" id="ARBA00023027"/>
    </source>
</evidence>
<dbReference type="Pfam" id="PF03853">
    <property type="entry name" value="YjeF_N"/>
    <property type="match status" value="1"/>
</dbReference>
<dbReference type="PROSITE" id="PS51385">
    <property type="entry name" value="YJEF_N"/>
    <property type="match status" value="1"/>
</dbReference>
<comment type="cofactor">
    <cofactor evidence="17">
        <name>Mg(2+)</name>
        <dbReference type="ChEBI" id="CHEBI:18420"/>
    </cofactor>
</comment>
<dbReference type="EMBL" id="BMXI01000011">
    <property type="protein sequence ID" value="GHC58111.1"/>
    <property type="molecule type" value="Genomic_DNA"/>
</dbReference>
<keyword evidence="13" id="KW-0511">Multifunctional enzyme</keyword>
<evidence type="ECO:0000256" key="1">
    <source>
        <dbReference type="ARBA" id="ARBA00000013"/>
    </source>
</evidence>
<dbReference type="AlphaFoldDB" id="A0A918TQT3"/>
<comment type="similarity">
    <text evidence="4 18">In the C-terminal section; belongs to the NnrD/CARKD family.</text>
</comment>
<dbReference type="GO" id="GO:0005524">
    <property type="term" value="F:ATP binding"/>
    <property type="evidence" value="ECO:0007669"/>
    <property type="project" value="UniProtKB-UniRule"/>
</dbReference>
<evidence type="ECO:0000256" key="3">
    <source>
        <dbReference type="ARBA" id="ARBA00006001"/>
    </source>
</evidence>
<dbReference type="Pfam" id="PF01256">
    <property type="entry name" value="Carb_kinase"/>
    <property type="match status" value="1"/>
</dbReference>
<dbReference type="CDD" id="cd01171">
    <property type="entry name" value="YXKO-related"/>
    <property type="match status" value="1"/>
</dbReference>
<comment type="catalytic activity">
    <reaction evidence="16 17 18">
        <text>(6S)-NADPHX + ADP = AMP + phosphate + NADPH + H(+)</text>
        <dbReference type="Rhea" id="RHEA:32235"/>
        <dbReference type="ChEBI" id="CHEBI:15378"/>
        <dbReference type="ChEBI" id="CHEBI:43474"/>
        <dbReference type="ChEBI" id="CHEBI:57783"/>
        <dbReference type="ChEBI" id="CHEBI:64076"/>
        <dbReference type="ChEBI" id="CHEBI:456215"/>
        <dbReference type="ChEBI" id="CHEBI:456216"/>
        <dbReference type="EC" id="4.2.1.136"/>
    </reaction>
</comment>
<evidence type="ECO:0000256" key="7">
    <source>
        <dbReference type="ARBA" id="ARBA00022840"/>
    </source>
</evidence>
<evidence type="ECO:0000256" key="14">
    <source>
        <dbReference type="ARBA" id="ARBA00025153"/>
    </source>
</evidence>
<evidence type="ECO:0000313" key="21">
    <source>
        <dbReference type="EMBL" id="GHC58111.1"/>
    </source>
</evidence>
<dbReference type="EC" id="4.2.1.136" evidence="17"/>
<evidence type="ECO:0000256" key="15">
    <source>
        <dbReference type="ARBA" id="ARBA00048238"/>
    </source>
</evidence>
<dbReference type="HAMAP" id="MF_01965">
    <property type="entry name" value="NADHX_dehydratase"/>
    <property type="match status" value="1"/>
</dbReference>
<organism evidence="21 22">
    <name type="scientific">Roseibacillus persicicus</name>
    <dbReference type="NCBI Taxonomy" id="454148"/>
    <lineage>
        <taxon>Bacteria</taxon>
        <taxon>Pseudomonadati</taxon>
        <taxon>Verrucomicrobiota</taxon>
        <taxon>Verrucomicrobiia</taxon>
        <taxon>Verrucomicrobiales</taxon>
        <taxon>Verrucomicrobiaceae</taxon>
        <taxon>Roseibacillus</taxon>
    </lineage>
</organism>
<evidence type="ECO:0000259" key="20">
    <source>
        <dbReference type="PROSITE" id="PS51385"/>
    </source>
</evidence>
<keyword evidence="11 18" id="KW-0413">Isomerase</keyword>
<dbReference type="PANTHER" id="PTHR12592">
    <property type="entry name" value="ATP-DEPENDENT (S)-NAD(P)H-HYDRATE DEHYDRATASE FAMILY MEMBER"/>
    <property type="match status" value="1"/>
</dbReference>
<dbReference type="InterPro" id="IPR029056">
    <property type="entry name" value="Ribokinase-like"/>
</dbReference>
<dbReference type="Gene3D" id="3.40.50.10260">
    <property type="entry name" value="YjeF N-terminal domain"/>
    <property type="match status" value="1"/>
</dbReference>
<sequence length="480" mass="50093">MQALEEKAFAAGATPEQLMEKVGLRMARLILEDVLQPGTVMVFLGKGHNAGDALVVARHLQGAGWTVRIRQGYPAAEMAELSQRKLSELKEQPEPVLRPGPLLLLDGLVGIGASGKLRSPLGELADEMNSLRASHGAETIAMDLPSGLNADVGSGGHVIADQTFTVGVPKRGLVADTATPFVGRLSLIPVEELPLPKKTDSLTTGQSVNELLPPRAFGYHKGQAGRVSIVAGSPGMWGAAVLCAQGALRGGAGMVTLYAKSEAAPILQPLLDPEVMLKTLPEDWSTIGGDAIVIGPGLGTSKSSREMLFKVLTERKCPVVLDADGLNLIAAAGRFDCLGKGVLLTPHPGEMARLNSSHGTRAERVRALAEQSGSTVLFKGSRTVVTEPGAKLHYNTTGHPAMATGGQGDTLSGVLGALLAGGLSPLEAGRVGAWACGRAAEIALSEGESEQSLTPTRISEYLGKAFRSARIRSRLCLEND</sequence>
<evidence type="ECO:0000259" key="19">
    <source>
        <dbReference type="PROSITE" id="PS51383"/>
    </source>
</evidence>
<proteinExistence type="inferred from homology"/>
<comment type="catalytic activity">
    <reaction evidence="15 17 18">
        <text>(6S)-NADHX + ADP = AMP + phosphate + NADH + H(+)</text>
        <dbReference type="Rhea" id="RHEA:32223"/>
        <dbReference type="ChEBI" id="CHEBI:15378"/>
        <dbReference type="ChEBI" id="CHEBI:43474"/>
        <dbReference type="ChEBI" id="CHEBI:57945"/>
        <dbReference type="ChEBI" id="CHEBI:64074"/>
        <dbReference type="ChEBI" id="CHEBI:456215"/>
        <dbReference type="ChEBI" id="CHEBI:456216"/>
        <dbReference type="EC" id="4.2.1.136"/>
    </reaction>
</comment>
<dbReference type="GO" id="GO:0110051">
    <property type="term" value="P:metabolite repair"/>
    <property type="evidence" value="ECO:0007669"/>
    <property type="project" value="TreeGrafter"/>
</dbReference>
<feature type="binding site" evidence="17">
    <location>
        <position position="347"/>
    </location>
    <ligand>
        <name>(6S)-NADPHX</name>
        <dbReference type="ChEBI" id="CHEBI:64076"/>
    </ligand>
</feature>
<dbReference type="GO" id="GO:0052855">
    <property type="term" value="F:ADP-dependent NAD(P)H-hydrate dehydratase activity"/>
    <property type="evidence" value="ECO:0007669"/>
    <property type="project" value="UniProtKB-UniRule"/>
</dbReference>
<feature type="binding site" evidence="17">
    <location>
        <position position="409"/>
    </location>
    <ligand>
        <name>(6S)-NADPHX</name>
        <dbReference type="ChEBI" id="CHEBI:64076"/>
    </ligand>
</feature>
<feature type="binding site" evidence="17">
    <location>
        <begin position="379"/>
        <end position="383"/>
    </location>
    <ligand>
        <name>AMP</name>
        <dbReference type="ChEBI" id="CHEBI:456215"/>
    </ligand>
</feature>
<dbReference type="SUPFAM" id="SSF53613">
    <property type="entry name" value="Ribokinase-like"/>
    <property type="match status" value="1"/>
</dbReference>
<evidence type="ECO:0000256" key="18">
    <source>
        <dbReference type="PIRNR" id="PIRNR017184"/>
    </source>
</evidence>
<evidence type="ECO:0000256" key="16">
    <source>
        <dbReference type="ARBA" id="ARBA00049209"/>
    </source>
</evidence>
<dbReference type="Proteomes" id="UP000644507">
    <property type="component" value="Unassembled WGS sequence"/>
</dbReference>
<evidence type="ECO:0000256" key="13">
    <source>
        <dbReference type="ARBA" id="ARBA00023268"/>
    </source>
</evidence>
<dbReference type="InterPro" id="IPR036652">
    <property type="entry name" value="YjeF_N_dom_sf"/>
</dbReference>
<comment type="catalytic activity">
    <reaction evidence="2 18">
        <text>(6R)-NADPHX = (6S)-NADPHX</text>
        <dbReference type="Rhea" id="RHEA:32227"/>
        <dbReference type="ChEBI" id="CHEBI:64076"/>
        <dbReference type="ChEBI" id="CHEBI:64077"/>
        <dbReference type="EC" id="5.1.99.6"/>
    </reaction>
</comment>
<dbReference type="SUPFAM" id="SSF64153">
    <property type="entry name" value="YjeF N-terminal domain-like"/>
    <property type="match status" value="1"/>
</dbReference>
<evidence type="ECO:0000256" key="4">
    <source>
        <dbReference type="ARBA" id="ARBA00009524"/>
    </source>
</evidence>
<comment type="cofactor">
    <cofactor evidence="18">
        <name>K(+)</name>
        <dbReference type="ChEBI" id="CHEBI:29103"/>
    </cofactor>
    <text evidence="18">Binds 1 potassium ion per subunit.</text>
</comment>
<evidence type="ECO:0000256" key="6">
    <source>
        <dbReference type="ARBA" id="ARBA00022741"/>
    </source>
</evidence>
<dbReference type="NCBIfam" id="TIGR00196">
    <property type="entry name" value="yjeF_cterm"/>
    <property type="match status" value="1"/>
</dbReference>
<feature type="binding site" evidence="17">
    <location>
        <position position="408"/>
    </location>
    <ligand>
        <name>AMP</name>
        <dbReference type="ChEBI" id="CHEBI:456215"/>
    </ligand>
</feature>
<dbReference type="GO" id="GO:0052856">
    <property type="term" value="F:NAD(P)HX epimerase activity"/>
    <property type="evidence" value="ECO:0007669"/>
    <property type="project" value="UniProtKB-EC"/>
</dbReference>
<comment type="subunit">
    <text evidence="17">Homotetramer.</text>
</comment>
<reference evidence="21" key="1">
    <citation type="journal article" date="2014" name="Int. J. Syst. Evol. Microbiol.">
        <title>Complete genome sequence of Corynebacterium casei LMG S-19264T (=DSM 44701T), isolated from a smear-ripened cheese.</title>
        <authorList>
            <consortium name="US DOE Joint Genome Institute (JGI-PGF)"/>
            <person name="Walter F."/>
            <person name="Albersmeier A."/>
            <person name="Kalinowski J."/>
            <person name="Ruckert C."/>
        </authorList>
    </citation>
    <scope>NUCLEOTIDE SEQUENCE</scope>
    <source>
        <strain evidence="21">KCTC 12988</strain>
    </source>
</reference>
<comment type="catalytic activity">
    <reaction evidence="1 18">
        <text>(6R)-NADHX = (6S)-NADHX</text>
        <dbReference type="Rhea" id="RHEA:32215"/>
        <dbReference type="ChEBI" id="CHEBI:64074"/>
        <dbReference type="ChEBI" id="CHEBI:64075"/>
        <dbReference type="EC" id="5.1.99.6"/>
    </reaction>
</comment>
<dbReference type="InterPro" id="IPR030677">
    <property type="entry name" value="Nnr"/>
</dbReference>
<keyword evidence="10 17" id="KW-0520">NAD</keyword>
<accession>A0A918TQT3</accession>
<comment type="function">
    <text evidence="17">Catalyzes the dehydration of the S-form of NAD(P)HX at the expense of ADP, which is converted to AMP. Together with NAD(P)HX epimerase, which catalyzes the epimerization of the S- and R-forms, the enzyme allows the repair of both epimers of NAD(P)HX, a damaged form of NAD(P)H that is a result of enzymatic or heat-dependent hydration.</text>
</comment>
<feature type="binding site" evidence="17">
    <location>
        <position position="239"/>
    </location>
    <ligand>
        <name>(6S)-NADPHX</name>
        <dbReference type="ChEBI" id="CHEBI:64076"/>
    </ligand>
</feature>
<evidence type="ECO:0000256" key="5">
    <source>
        <dbReference type="ARBA" id="ARBA00022723"/>
    </source>
</evidence>
<reference evidence="21" key="2">
    <citation type="submission" date="2020-09" db="EMBL/GenBank/DDBJ databases">
        <authorList>
            <person name="Sun Q."/>
            <person name="Kim S."/>
        </authorList>
    </citation>
    <scope>NUCLEOTIDE SEQUENCE</scope>
    <source>
        <strain evidence="21">KCTC 12988</strain>
    </source>
</reference>
<feature type="binding site" evidence="17">
    <location>
        <position position="297"/>
    </location>
    <ligand>
        <name>(6S)-NADPHX</name>
        <dbReference type="ChEBI" id="CHEBI:64076"/>
    </ligand>
</feature>
<dbReference type="GO" id="GO:0046872">
    <property type="term" value="F:metal ion binding"/>
    <property type="evidence" value="ECO:0007669"/>
    <property type="project" value="UniProtKB-UniRule"/>
</dbReference>
<dbReference type="PANTHER" id="PTHR12592:SF0">
    <property type="entry name" value="ATP-DEPENDENT (S)-NAD(P)H-HYDRATE DEHYDRATASE"/>
    <property type="match status" value="1"/>
</dbReference>
<dbReference type="PROSITE" id="PS01050">
    <property type="entry name" value="YJEF_C_2"/>
    <property type="match status" value="1"/>
</dbReference>
<evidence type="ECO:0000256" key="12">
    <source>
        <dbReference type="ARBA" id="ARBA00023239"/>
    </source>
</evidence>
<keyword evidence="12 17" id="KW-0456">Lyase</keyword>
<gene>
    <name evidence="21" type="primary">nnr</name>
    <name evidence="17" type="synonym">nnrD</name>
    <name evidence="21" type="ORF">GCM10007100_26250</name>
</gene>
<evidence type="ECO:0000313" key="22">
    <source>
        <dbReference type="Proteomes" id="UP000644507"/>
    </source>
</evidence>
<dbReference type="GO" id="GO:0046496">
    <property type="term" value="P:nicotinamide nucleotide metabolic process"/>
    <property type="evidence" value="ECO:0007669"/>
    <property type="project" value="UniProtKB-UniRule"/>
</dbReference>
<evidence type="ECO:0000256" key="9">
    <source>
        <dbReference type="ARBA" id="ARBA00022958"/>
    </source>
</evidence>
<keyword evidence="6 17" id="KW-0547">Nucleotide-binding</keyword>
<dbReference type="InterPro" id="IPR000631">
    <property type="entry name" value="CARKD"/>
</dbReference>